<dbReference type="Proteomes" id="UP000437380">
    <property type="component" value="Unassembled WGS sequence"/>
</dbReference>
<gene>
    <name evidence="4" type="ORF">GAY17_03725</name>
    <name evidence="2" type="ORF">GAZ76_04380</name>
    <name evidence="3" type="ORF">GAZ92_03810</name>
</gene>
<dbReference type="Proteomes" id="UP000470952">
    <property type="component" value="Unassembled WGS sequence"/>
</dbReference>
<reference evidence="5 6" key="1">
    <citation type="journal article" date="2019" name="Nat. Med.">
        <title>A library of human gut bacterial isolates paired with longitudinal multiomics data enables mechanistic microbiome research.</title>
        <authorList>
            <person name="Poyet M."/>
            <person name="Groussin M."/>
            <person name="Gibbons S.M."/>
            <person name="Avila-Pacheco J."/>
            <person name="Jiang X."/>
            <person name="Kearney S.M."/>
            <person name="Perrotta A.R."/>
            <person name="Berdy B."/>
            <person name="Zhao S."/>
            <person name="Lieberman T.D."/>
            <person name="Swanson P.K."/>
            <person name="Smith M."/>
            <person name="Roesemann S."/>
            <person name="Alexander J.E."/>
            <person name="Rich S.A."/>
            <person name="Livny J."/>
            <person name="Vlamakis H."/>
            <person name="Clish C."/>
            <person name="Bullock K."/>
            <person name="Deik A."/>
            <person name="Scott J."/>
            <person name="Pierce K.A."/>
            <person name="Xavier R.J."/>
            <person name="Alm E.J."/>
        </authorList>
    </citation>
    <scope>NUCLEOTIDE SEQUENCE [LARGE SCALE GENOMIC DNA]</scope>
    <source>
        <strain evidence="4 5">BIOML-A82</strain>
        <strain evidence="3 6">BIOML-A85</strain>
        <strain evidence="2 7">BIOML-A93</strain>
    </source>
</reference>
<evidence type="ECO:0000259" key="1">
    <source>
        <dbReference type="Pfam" id="PF22273"/>
    </source>
</evidence>
<evidence type="ECO:0000313" key="6">
    <source>
        <dbReference type="Proteomes" id="UP000470777"/>
    </source>
</evidence>
<accession>A0A6I1BRA0</accession>
<protein>
    <recommendedName>
        <fullName evidence="1">DUF6956 domain-containing protein</fullName>
    </recommendedName>
</protein>
<dbReference type="Proteomes" id="UP000470777">
    <property type="component" value="Unassembled WGS sequence"/>
</dbReference>
<name>A0A6I1BRA0_PHOVU</name>
<dbReference type="InterPro" id="IPR054231">
    <property type="entry name" value="DUF6956"/>
</dbReference>
<dbReference type="AlphaFoldDB" id="A0A6I1BRA0"/>
<comment type="caution">
    <text evidence="3">The sequence shown here is derived from an EMBL/GenBank/DDBJ whole genome shotgun (WGS) entry which is preliminary data.</text>
</comment>
<evidence type="ECO:0000313" key="5">
    <source>
        <dbReference type="Proteomes" id="UP000437380"/>
    </source>
</evidence>
<feature type="domain" description="DUF6956" evidence="1">
    <location>
        <begin position="1"/>
        <end position="79"/>
    </location>
</feature>
<dbReference type="EMBL" id="WCZV01000003">
    <property type="protein sequence ID" value="KAB6702985.1"/>
    <property type="molecule type" value="Genomic_DNA"/>
</dbReference>
<sequence>MTAGYDTLIVTFSDPICVLDRMFDCPAWGVESLKEWIDGYESTRMTPINDHTAVITSEYNTVHVVEWLRKHTPIAEMKEF</sequence>
<dbReference type="RefSeq" id="WP_040311717.1">
    <property type="nucleotide sequence ID" value="NZ_JAKKWX010000039.1"/>
</dbReference>
<dbReference type="EMBL" id="WCZY01000003">
    <property type="protein sequence ID" value="KAB6696106.1"/>
    <property type="molecule type" value="Genomic_DNA"/>
</dbReference>
<dbReference type="Pfam" id="PF22273">
    <property type="entry name" value="DUF6956"/>
    <property type="match status" value="1"/>
</dbReference>
<proteinExistence type="predicted"/>
<organism evidence="3 6">
    <name type="scientific">Phocaeicola vulgatus</name>
    <name type="common">Bacteroides vulgatus</name>
    <dbReference type="NCBI Taxonomy" id="821"/>
    <lineage>
        <taxon>Bacteria</taxon>
        <taxon>Pseudomonadati</taxon>
        <taxon>Bacteroidota</taxon>
        <taxon>Bacteroidia</taxon>
        <taxon>Bacteroidales</taxon>
        <taxon>Bacteroidaceae</taxon>
        <taxon>Phocaeicola</taxon>
    </lineage>
</organism>
<evidence type="ECO:0000313" key="7">
    <source>
        <dbReference type="Proteomes" id="UP000470952"/>
    </source>
</evidence>
<evidence type="ECO:0000313" key="3">
    <source>
        <dbReference type="EMBL" id="KAB6696106.1"/>
    </source>
</evidence>
<evidence type="ECO:0000313" key="2">
    <source>
        <dbReference type="EMBL" id="KAB6662670.1"/>
    </source>
</evidence>
<evidence type="ECO:0000313" key="4">
    <source>
        <dbReference type="EMBL" id="KAB6702985.1"/>
    </source>
</evidence>
<dbReference type="EMBL" id="WDAG01000003">
    <property type="protein sequence ID" value="KAB6662670.1"/>
    <property type="molecule type" value="Genomic_DNA"/>
</dbReference>